<sequence>MIITEISLPDRYAGLSVVGLATGEVECHVSFHLRPEDIALPADEFTQRLLDPAEPVLADEIDRRGRHRFVGVAITESAAPSGPVLMISALRQP</sequence>
<organism evidence="1 2">
    <name type="scientific">Methylorubrum extorquens</name>
    <name type="common">Methylobacterium dichloromethanicum</name>
    <name type="synonym">Methylobacterium extorquens</name>
    <dbReference type="NCBI Taxonomy" id="408"/>
    <lineage>
        <taxon>Bacteria</taxon>
        <taxon>Pseudomonadati</taxon>
        <taxon>Pseudomonadota</taxon>
        <taxon>Alphaproteobacteria</taxon>
        <taxon>Hyphomicrobiales</taxon>
        <taxon>Methylobacteriaceae</taxon>
        <taxon>Methylorubrum</taxon>
    </lineage>
</organism>
<dbReference type="AlphaFoldDB" id="A0AAX3WNN3"/>
<protein>
    <submittedName>
        <fullName evidence="1">Uncharacterized protein</fullName>
    </submittedName>
</protein>
<name>A0AAX3WNN3_METEX</name>
<gene>
    <name evidence="1" type="ORF">KEC54_13745</name>
</gene>
<accession>A0AAX3WNN3</accession>
<dbReference type="Proteomes" id="UP001223720">
    <property type="component" value="Chromosome"/>
</dbReference>
<reference evidence="1" key="1">
    <citation type="journal article" date="2022" name="Biotechnol. Bioprocess Eng.">
        <title>Pan-genome Analysis Reveals Comparative Genomic Features of Central Metabolic Pathways in Methylorubrum extorquens.</title>
        <authorList>
            <person name="Lee G.M."/>
            <person name="Scott-Nevros Z.K."/>
            <person name="Lee S.-M."/>
            <person name="Kim D."/>
        </authorList>
    </citation>
    <scope>NUCLEOTIDE SEQUENCE</scope>
    <source>
        <strain evidence="1">ATCC 55366</strain>
    </source>
</reference>
<evidence type="ECO:0000313" key="2">
    <source>
        <dbReference type="Proteomes" id="UP001223720"/>
    </source>
</evidence>
<proteinExistence type="predicted"/>
<dbReference type="EMBL" id="CP073633">
    <property type="protein sequence ID" value="WHQ72531.1"/>
    <property type="molecule type" value="Genomic_DNA"/>
</dbReference>
<dbReference type="RefSeq" id="WP_283536257.1">
    <property type="nucleotide sequence ID" value="NZ_CP073633.1"/>
</dbReference>
<evidence type="ECO:0000313" key="1">
    <source>
        <dbReference type="EMBL" id="WHQ72531.1"/>
    </source>
</evidence>